<reference evidence="1 2" key="1">
    <citation type="submission" date="2019-07" db="EMBL/GenBank/DDBJ databases">
        <title>Full genome sequence of Humibacter sp. WJ7-1.</title>
        <authorList>
            <person name="Im W.-T."/>
        </authorList>
    </citation>
    <scope>NUCLEOTIDE SEQUENCE [LARGE SCALE GENOMIC DNA]</scope>
    <source>
        <strain evidence="1 2">WJ7-1</strain>
    </source>
</reference>
<protein>
    <submittedName>
        <fullName evidence="1">DUF2255 family protein</fullName>
    </submittedName>
</protein>
<sequence length="131" mass="13832">MASTFSDDELRTIGDEDEVVLTARRADGSLGPSATIWIVRVGDEVFVRSAYGSGNRWFARALRAGAGHVTIGAVSRDTVFEDASAGTAHPADAAAVDAAYHAKYDGHYPKQYVDPVVDAASHSATLRVLPA</sequence>
<proteinExistence type="predicted"/>
<keyword evidence="2" id="KW-1185">Reference proteome</keyword>
<name>A0A5B8M3V3_9MICO</name>
<accession>A0A5B8M3V3</accession>
<organism evidence="1 2">
    <name type="scientific">Humibacter ginsenosidimutans</name>
    <dbReference type="NCBI Taxonomy" id="2599293"/>
    <lineage>
        <taxon>Bacteria</taxon>
        <taxon>Bacillati</taxon>
        <taxon>Actinomycetota</taxon>
        <taxon>Actinomycetes</taxon>
        <taxon>Micrococcales</taxon>
        <taxon>Microbacteriaceae</taxon>
        <taxon>Humibacter</taxon>
    </lineage>
</organism>
<dbReference type="KEGG" id="huw:FPZ11_07465"/>
<evidence type="ECO:0000313" key="2">
    <source>
        <dbReference type="Proteomes" id="UP000320216"/>
    </source>
</evidence>
<dbReference type="AlphaFoldDB" id="A0A5B8M3V3"/>
<gene>
    <name evidence="1" type="ORF">FPZ11_07465</name>
</gene>
<evidence type="ECO:0000313" key="1">
    <source>
        <dbReference type="EMBL" id="QDZ14614.1"/>
    </source>
</evidence>
<dbReference type="OrthoDB" id="162563at2"/>
<dbReference type="InterPro" id="IPR016888">
    <property type="entry name" value="UCP028498"/>
</dbReference>
<dbReference type="Proteomes" id="UP000320216">
    <property type="component" value="Chromosome"/>
</dbReference>
<dbReference type="RefSeq" id="WP_146319689.1">
    <property type="nucleotide sequence ID" value="NZ_CP042305.1"/>
</dbReference>
<dbReference type="Pfam" id="PF10012">
    <property type="entry name" value="DUF2255"/>
    <property type="match status" value="1"/>
</dbReference>
<dbReference type="EMBL" id="CP042305">
    <property type="protein sequence ID" value="QDZ14614.1"/>
    <property type="molecule type" value="Genomic_DNA"/>
</dbReference>